<proteinExistence type="predicted"/>
<organism evidence="2">
    <name type="scientific">Cacopsylla melanoneura</name>
    <dbReference type="NCBI Taxonomy" id="428564"/>
    <lineage>
        <taxon>Eukaryota</taxon>
        <taxon>Metazoa</taxon>
        <taxon>Ecdysozoa</taxon>
        <taxon>Arthropoda</taxon>
        <taxon>Hexapoda</taxon>
        <taxon>Insecta</taxon>
        <taxon>Pterygota</taxon>
        <taxon>Neoptera</taxon>
        <taxon>Paraneoptera</taxon>
        <taxon>Hemiptera</taxon>
        <taxon>Sternorrhyncha</taxon>
        <taxon>Psylloidea</taxon>
        <taxon>Psyllidae</taxon>
        <taxon>Psyllinae</taxon>
        <taxon>Cacopsylla</taxon>
    </lineage>
</organism>
<evidence type="ECO:0000313" key="2">
    <source>
        <dbReference type="EMBL" id="CAG6686183.1"/>
    </source>
</evidence>
<keyword evidence="1" id="KW-0472">Membrane</keyword>
<sequence length="103" mass="11910">MLRTVTAALVFTGRPTGPFRGPRSRPFTRRFLLLLFLSLPLSFSHSLFLSPSPLLYLQHQSLIIKLYSSPNRLFFLTHSLSLSLSTFYYLPILVLSRYTLYEP</sequence>
<feature type="transmembrane region" description="Helical" evidence="1">
    <location>
        <begin position="73"/>
        <end position="95"/>
    </location>
</feature>
<keyword evidence="1" id="KW-1133">Transmembrane helix</keyword>
<name>A0A8D8TE54_9HEMI</name>
<keyword evidence="1" id="KW-0812">Transmembrane</keyword>
<dbReference type="AlphaFoldDB" id="A0A8D8TE54"/>
<protein>
    <submittedName>
        <fullName evidence="2">Uncharacterized protein</fullName>
    </submittedName>
</protein>
<accession>A0A8D8TE54</accession>
<evidence type="ECO:0000256" key="1">
    <source>
        <dbReference type="SAM" id="Phobius"/>
    </source>
</evidence>
<reference evidence="2" key="1">
    <citation type="submission" date="2021-05" db="EMBL/GenBank/DDBJ databases">
        <authorList>
            <person name="Alioto T."/>
            <person name="Alioto T."/>
            <person name="Gomez Garrido J."/>
        </authorList>
    </citation>
    <scope>NUCLEOTIDE SEQUENCE</scope>
</reference>
<dbReference type="EMBL" id="HBUF01275174">
    <property type="protein sequence ID" value="CAG6686183.1"/>
    <property type="molecule type" value="Transcribed_RNA"/>
</dbReference>